<evidence type="ECO:0000313" key="2">
    <source>
        <dbReference type="EMBL" id="MFC7310722.1"/>
    </source>
</evidence>
<evidence type="ECO:0000313" key="3">
    <source>
        <dbReference type="Proteomes" id="UP001596523"/>
    </source>
</evidence>
<feature type="region of interest" description="Disordered" evidence="1">
    <location>
        <begin position="53"/>
        <end position="180"/>
    </location>
</feature>
<dbReference type="Proteomes" id="UP001596523">
    <property type="component" value="Unassembled WGS sequence"/>
</dbReference>
<dbReference type="EMBL" id="JBHTCF010000042">
    <property type="protein sequence ID" value="MFC7310722.1"/>
    <property type="molecule type" value="Genomic_DNA"/>
</dbReference>
<feature type="compositionally biased region" description="Pro residues" evidence="1">
    <location>
        <begin position="70"/>
        <end position="102"/>
    </location>
</feature>
<gene>
    <name evidence="2" type="ORF">ACFQVC_41730</name>
</gene>
<evidence type="ECO:0000256" key="1">
    <source>
        <dbReference type="SAM" id="MobiDB-lite"/>
    </source>
</evidence>
<keyword evidence="3" id="KW-1185">Reference proteome</keyword>
<feature type="compositionally biased region" description="Acidic residues" evidence="1">
    <location>
        <begin position="160"/>
        <end position="170"/>
    </location>
</feature>
<feature type="compositionally biased region" description="Basic and acidic residues" evidence="1">
    <location>
        <begin position="115"/>
        <end position="126"/>
    </location>
</feature>
<name>A0ABW2JYF4_9ACTN</name>
<accession>A0ABW2JYF4</accession>
<organism evidence="2 3">
    <name type="scientific">Streptomyces monticola</name>
    <dbReference type="NCBI Taxonomy" id="2666263"/>
    <lineage>
        <taxon>Bacteria</taxon>
        <taxon>Bacillati</taxon>
        <taxon>Actinomycetota</taxon>
        <taxon>Actinomycetes</taxon>
        <taxon>Kitasatosporales</taxon>
        <taxon>Streptomycetaceae</taxon>
        <taxon>Streptomyces</taxon>
    </lineage>
</organism>
<sequence length="250" mass="27808">RLVYQARLRSRYGRNWRRKAPVESLMPLRLARYGVPLADTAPAGLAAAGIEPNLLPPAPRSAAKAELEPPHPTAPEPQPEPQPQPQPQPEPNPWFKAPPPQQVPYEGGYDPTYEPAHEPEPQHEPEPLPEPEYDSAFRVPSGPGRTRPLTIPGPRTEAGPEPEPEPEPEEAPASALPDDITREEAYFGAFRKYVSEHGDFPNARQFGIYLQDLYGVKGQSGGPLSESTLRPYVREFRGRYQEELDAEHIA</sequence>
<proteinExistence type="predicted"/>
<protein>
    <submittedName>
        <fullName evidence="2">Uncharacterized protein</fullName>
    </submittedName>
</protein>
<reference evidence="3" key="1">
    <citation type="journal article" date="2019" name="Int. J. Syst. Evol. Microbiol.">
        <title>The Global Catalogue of Microorganisms (GCM) 10K type strain sequencing project: providing services to taxonomists for standard genome sequencing and annotation.</title>
        <authorList>
            <consortium name="The Broad Institute Genomics Platform"/>
            <consortium name="The Broad Institute Genome Sequencing Center for Infectious Disease"/>
            <person name="Wu L."/>
            <person name="Ma J."/>
        </authorList>
    </citation>
    <scope>NUCLEOTIDE SEQUENCE [LARGE SCALE GENOMIC DNA]</scope>
    <source>
        <strain evidence="3">SYNS20</strain>
    </source>
</reference>
<feature type="non-terminal residue" evidence="2">
    <location>
        <position position="1"/>
    </location>
</feature>
<comment type="caution">
    <text evidence="2">The sequence shown here is derived from an EMBL/GenBank/DDBJ whole genome shotgun (WGS) entry which is preliminary data.</text>
</comment>